<evidence type="ECO:0000313" key="2">
    <source>
        <dbReference type="EMBL" id="GFG28497.1"/>
    </source>
</evidence>
<name>A0A6L2PEG0_COPFO</name>
<dbReference type="EMBL" id="BLKM01000071">
    <property type="protein sequence ID" value="GFG28497.1"/>
    <property type="molecule type" value="Genomic_DNA"/>
</dbReference>
<organism evidence="2 3">
    <name type="scientific">Coptotermes formosanus</name>
    <name type="common">Formosan subterranean termite</name>
    <dbReference type="NCBI Taxonomy" id="36987"/>
    <lineage>
        <taxon>Eukaryota</taxon>
        <taxon>Metazoa</taxon>
        <taxon>Ecdysozoa</taxon>
        <taxon>Arthropoda</taxon>
        <taxon>Hexapoda</taxon>
        <taxon>Insecta</taxon>
        <taxon>Pterygota</taxon>
        <taxon>Neoptera</taxon>
        <taxon>Polyneoptera</taxon>
        <taxon>Dictyoptera</taxon>
        <taxon>Blattodea</taxon>
        <taxon>Blattoidea</taxon>
        <taxon>Termitoidae</taxon>
        <taxon>Rhinotermitidae</taxon>
        <taxon>Coptotermes</taxon>
    </lineage>
</organism>
<feature type="region of interest" description="Disordered" evidence="1">
    <location>
        <begin position="1"/>
        <end position="29"/>
    </location>
</feature>
<feature type="non-terminal residue" evidence="2">
    <location>
        <position position="56"/>
    </location>
</feature>
<evidence type="ECO:0000256" key="1">
    <source>
        <dbReference type="SAM" id="MobiDB-lite"/>
    </source>
</evidence>
<comment type="caution">
    <text evidence="2">The sequence shown here is derived from an EMBL/GenBank/DDBJ whole genome shotgun (WGS) entry which is preliminary data.</text>
</comment>
<accession>A0A6L2PEG0</accession>
<proteinExistence type="predicted"/>
<dbReference type="Proteomes" id="UP000502823">
    <property type="component" value="Unassembled WGS sequence"/>
</dbReference>
<keyword evidence="3" id="KW-1185">Reference proteome</keyword>
<dbReference type="AlphaFoldDB" id="A0A6L2PEG0"/>
<dbReference type="InParanoid" id="A0A6L2PEG0"/>
<protein>
    <submittedName>
        <fullName evidence="2">Uncharacterized protein</fullName>
    </submittedName>
</protein>
<evidence type="ECO:0000313" key="3">
    <source>
        <dbReference type="Proteomes" id="UP000502823"/>
    </source>
</evidence>
<sequence length="56" mass="6307">MDFRKGVKRAEREDNTIGGKRTESKKGKGDVRRVLVLKRPAVAERRVSSISVTIPK</sequence>
<gene>
    <name evidence="2" type="ORF">Cfor_03622</name>
</gene>
<reference evidence="3" key="1">
    <citation type="submission" date="2020-01" db="EMBL/GenBank/DDBJ databases">
        <title>Draft genome sequence of the Termite Coptotermes fromosanus.</title>
        <authorList>
            <person name="Itakura S."/>
            <person name="Yosikawa Y."/>
            <person name="Umezawa K."/>
        </authorList>
    </citation>
    <scope>NUCLEOTIDE SEQUENCE [LARGE SCALE GENOMIC DNA]</scope>
</reference>